<keyword evidence="13 14" id="KW-0472">Membrane</keyword>
<sequence>MKIKPLLVLTLALLIVGALFPVYLFRTAPSEQLDPVQVNDIVKTVSDNWLQVQDTASLPKLPYELDYAVVDSKGQLIAATRNGQYESISHAIRNRDTLVDIEKDGQIVGKAVFYNDTAATWKSYRTTLIIAYMSFLTLLLAVYLVYTAYLNHTIIRPFHKMKKFAGNIAAGNFDVPLDIDRSNIFGVFTESFDMMREQLHLARESERKANQSKKELVASLSHDIKTPLASIKAVSELMLVTAGSERTAEQLKAIGMKADQIEALLTNLFHATMKELQELTVTVAEMPSTALPDLIRNADYESQVKPYDIPDCVIVADISRLQQVLDNLISNSYKYAGTPIAINTAFEDGFLVLEIADYGDGVPYEELPLLFNKYYRGKNADGISGYGLGLYISSYLIEKMLGELRVKKQTDGFTVILMLRLAE</sequence>
<evidence type="ECO:0000256" key="6">
    <source>
        <dbReference type="ARBA" id="ARBA00022679"/>
    </source>
</evidence>
<evidence type="ECO:0000256" key="2">
    <source>
        <dbReference type="ARBA" id="ARBA00004651"/>
    </source>
</evidence>
<evidence type="ECO:0000256" key="13">
    <source>
        <dbReference type="ARBA" id="ARBA00023136"/>
    </source>
</evidence>
<evidence type="ECO:0000256" key="14">
    <source>
        <dbReference type="SAM" id="Phobius"/>
    </source>
</evidence>
<evidence type="ECO:0000259" key="16">
    <source>
        <dbReference type="PROSITE" id="PS50885"/>
    </source>
</evidence>
<dbReference type="EC" id="2.7.13.3" evidence="3"/>
<dbReference type="GO" id="GO:0005886">
    <property type="term" value="C:plasma membrane"/>
    <property type="evidence" value="ECO:0007669"/>
    <property type="project" value="UniProtKB-SubCell"/>
</dbReference>
<dbReference type="PANTHER" id="PTHR45528">
    <property type="entry name" value="SENSOR HISTIDINE KINASE CPXA"/>
    <property type="match status" value="1"/>
</dbReference>
<dbReference type="PROSITE" id="PS50885">
    <property type="entry name" value="HAMP"/>
    <property type="match status" value="1"/>
</dbReference>
<dbReference type="GO" id="GO:0005524">
    <property type="term" value="F:ATP binding"/>
    <property type="evidence" value="ECO:0007669"/>
    <property type="project" value="UniProtKB-KW"/>
</dbReference>
<name>A0A917HA18_9BACL</name>
<dbReference type="SMART" id="SM00388">
    <property type="entry name" value="HisKA"/>
    <property type="match status" value="1"/>
</dbReference>
<keyword evidence="8" id="KW-0547">Nucleotide-binding</keyword>
<keyword evidence="6" id="KW-0808">Transferase</keyword>
<dbReference type="SUPFAM" id="SSF158472">
    <property type="entry name" value="HAMP domain-like"/>
    <property type="match status" value="1"/>
</dbReference>
<evidence type="ECO:0000256" key="3">
    <source>
        <dbReference type="ARBA" id="ARBA00012438"/>
    </source>
</evidence>
<evidence type="ECO:0000256" key="7">
    <source>
        <dbReference type="ARBA" id="ARBA00022692"/>
    </source>
</evidence>
<keyword evidence="12" id="KW-0902">Two-component regulatory system</keyword>
<evidence type="ECO:0000256" key="8">
    <source>
        <dbReference type="ARBA" id="ARBA00022741"/>
    </source>
</evidence>
<dbReference type="Proteomes" id="UP000600247">
    <property type="component" value="Unassembled WGS sequence"/>
</dbReference>
<evidence type="ECO:0000256" key="11">
    <source>
        <dbReference type="ARBA" id="ARBA00022989"/>
    </source>
</evidence>
<comment type="catalytic activity">
    <reaction evidence="1">
        <text>ATP + protein L-histidine = ADP + protein N-phospho-L-histidine.</text>
        <dbReference type="EC" id="2.7.13.3"/>
    </reaction>
</comment>
<dbReference type="SUPFAM" id="SSF47384">
    <property type="entry name" value="Homodimeric domain of signal transducing histidine kinase"/>
    <property type="match status" value="1"/>
</dbReference>
<dbReference type="InterPro" id="IPR003594">
    <property type="entry name" value="HATPase_dom"/>
</dbReference>
<evidence type="ECO:0000259" key="15">
    <source>
        <dbReference type="PROSITE" id="PS50109"/>
    </source>
</evidence>
<accession>A0A917HA18</accession>
<dbReference type="InterPro" id="IPR005467">
    <property type="entry name" value="His_kinase_dom"/>
</dbReference>
<dbReference type="Gene3D" id="6.10.340.10">
    <property type="match status" value="1"/>
</dbReference>
<keyword evidence="4" id="KW-1003">Cell membrane</keyword>
<dbReference type="InterPro" id="IPR050398">
    <property type="entry name" value="HssS/ArlS-like"/>
</dbReference>
<dbReference type="Pfam" id="PF02518">
    <property type="entry name" value="HATPase_c"/>
    <property type="match status" value="1"/>
</dbReference>
<reference evidence="17 18" key="1">
    <citation type="journal article" date="2014" name="Int. J. Syst. Evol. Microbiol.">
        <title>Complete genome sequence of Corynebacterium casei LMG S-19264T (=DSM 44701T), isolated from a smear-ripened cheese.</title>
        <authorList>
            <consortium name="US DOE Joint Genome Institute (JGI-PGF)"/>
            <person name="Walter F."/>
            <person name="Albersmeier A."/>
            <person name="Kalinowski J."/>
            <person name="Ruckert C."/>
        </authorList>
    </citation>
    <scope>NUCLEOTIDE SEQUENCE [LARGE SCALE GENOMIC DNA]</scope>
    <source>
        <strain evidence="17 18">CGMCC 1.15286</strain>
    </source>
</reference>
<keyword evidence="10" id="KW-0067">ATP-binding</keyword>
<keyword evidence="7 14" id="KW-0812">Transmembrane</keyword>
<organism evidence="17 18">
    <name type="scientific">Paenibacillus radicis</name>
    <name type="common">ex Gao et al. 2016</name>
    <dbReference type="NCBI Taxonomy" id="1737354"/>
    <lineage>
        <taxon>Bacteria</taxon>
        <taxon>Bacillati</taxon>
        <taxon>Bacillota</taxon>
        <taxon>Bacilli</taxon>
        <taxon>Bacillales</taxon>
        <taxon>Paenibacillaceae</taxon>
        <taxon>Paenibacillus</taxon>
    </lineage>
</organism>
<dbReference type="InterPro" id="IPR036890">
    <property type="entry name" value="HATPase_C_sf"/>
</dbReference>
<proteinExistence type="predicted"/>
<evidence type="ECO:0000256" key="1">
    <source>
        <dbReference type="ARBA" id="ARBA00000085"/>
    </source>
</evidence>
<dbReference type="EMBL" id="BMHY01000005">
    <property type="protein sequence ID" value="GGG72144.1"/>
    <property type="molecule type" value="Genomic_DNA"/>
</dbReference>
<dbReference type="Gene3D" id="3.30.565.10">
    <property type="entry name" value="Histidine kinase-like ATPase, C-terminal domain"/>
    <property type="match status" value="1"/>
</dbReference>
<keyword evidence="11 14" id="KW-1133">Transmembrane helix</keyword>
<dbReference type="SMART" id="SM00387">
    <property type="entry name" value="HATPase_c"/>
    <property type="match status" value="1"/>
</dbReference>
<protein>
    <recommendedName>
        <fullName evidence="3">histidine kinase</fullName>
        <ecNumber evidence="3">2.7.13.3</ecNumber>
    </recommendedName>
</protein>
<dbReference type="CDD" id="cd00082">
    <property type="entry name" value="HisKA"/>
    <property type="match status" value="1"/>
</dbReference>
<dbReference type="GO" id="GO:0000155">
    <property type="term" value="F:phosphorelay sensor kinase activity"/>
    <property type="evidence" value="ECO:0007669"/>
    <property type="project" value="InterPro"/>
</dbReference>
<evidence type="ECO:0000313" key="18">
    <source>
        <dbReference type="Proteomes" id="UP000600247"/>
    </source>
</evidence>
<dbReference type="Gene3D" id="1.10.287.130">
    <property type="match status" value="1"/>
</dbReference>
<dbReference type="InterPro" id="IPR036097">
    <property type="entry name" value="HisK_dim/P_sf"/>
</dbReference>
<evidence type="ECO:0000256" key="10">
    <source>
        <dbReference type="ARBA" id="ARBA00022840"/>
    </source>
</evidence>
<dbReference type="AlphaFoldDB" id="A0A917HA18"/>
<feature type="transmembrane region" description="Helical" evidence="14">
    <location>
        <begin position="129"/>
        <end position="151"/>
    </location>
</feature>
<evidence type="ECO:0000256" key="4">
    <source>
        <dbReference type="ARBA" id="ARBA00022475"/>
    </source>
</evidence>
<dbReference type="SMART" id="SM00304">
    <property type="entry name" value="HAMP"/>
    <property type="match status" value="1"/>
</dbReference>
<gene>
    <name evidence="17" type="primary">spaK</name>
    <name evidence="17" type="ORF">GCM10010918_29830</name>
</gene>
<keyword evidence="5" id="KW-0597">Phosphoprotein</keyword>
<dbReference type="PRINTS" id="PR00344">
    <property type="entry name" value="BCTRLSENSOR"/>
</dbReference>
<evidence type="ECO:0000256" key="5">
    <source>
        <dbReference type="ARBA" id="ARBA00022553"/>
    </source>
</evidence>
<dbReference type="Pfam" id="PF00512">
    <property type="entry name" value="HisKA"/>
    <property type="match status" value="1"/>
</dbReference>
<keyword evidence="9 17" id="KW-0418">Kinase</keyword>
<evidence type="ECO:0000256" key="9">
    <source>
        <dbReference type="ARBA" id="ARBA00022777"/>
    </source>
</evidence>
<dbReference type="RefSeq" id="WP_188889993.1">
    <property type="nucleotide sequence ID" value="NZ_BMHY01000005.1"/>
</dbReference>
<dbReference type="InterPro" id="IPR003660">
    <property type="entry name" value="HAMP_dom"/>
</dbReference>
<evidence type="ECO:0000313" key="17">
    <source>
        <dbReference type="EMBL" id="GGG72144.1"/>
    </source>
</evidence>
<comment type="subcellular location">
    <subcellularLocation>
        <location evidence="2">Cell membrane</location>
        <topology evidence="2">Multi-pass membrane protein</topology>
    </subcellularLocation>
</comment>
<dbReference type="PROSITE" id="PS50109">
    <property type="entry name" value="HIS_KIN"/>
    <property type="match status" value="1"/>
</dbReference>
<dbReference type="SUPFAM" id="SSF55874">
    <property type="entry name" value="ATPase domain of HSP90 chaperone/DNA topoisomerase II/histidine kinase"/>
    <property type="match status" value="1"/>
</dbReference>
<feature type="domain" description="Histidine kinase" evidence="15">
    <location>
        <begin position="219"/>
        <end position="423"/>
    </location>
</feature>
<dbReference type="CDD" id="cd06225">
    <property type="entry name" value="HAMP"/>
    <property type="match status" value="1"/>
</dbReference>
<dbReference type="PANTHER" id="PTHR45528:SF1">
    <property type="entry name" value="SENSOR HISTIDINE KINASE CPXA"/>
    <property type="match status" value="1"/>
</dbReference>
<feature type="domain" description="HAMP" evidence="16">
    <location>
        <begin position="152"/>
        <end position="204"/>
    </location>
</feature>
<dbReference type="InterPro" id="IPR004358">
    <property type="entry name" value="Sig_transdc_His_kin-like_C"/>
</dbReference>
<comment type="caution">
    <text evidence="17">The sequence shown here is derived from an EMBL/GenBank/DDBJ whole genome shotgun (WGS) entry which is preliminary data.</text>
</comment>
<dbReference type="InterPro" id="IPR003661">
    <property type="entry name" value="HisK_dim/P_dom"/>
</dbReference>
<evidence type="ECO:0000256" key="12">
    <source>
        <dbReference type="ARBA" id="ARBA00023012"/>
    </source>
</evidence>
<keyword evidence="18" id="KW-1185">Reference proteome</keyword>